<reference evidence="2" key="1">
    <citation type="journal article" date="2023" name="Front. Plant Sci.">
        <title>Chromosomal-level genome assembly of Melastoma candidum provides insights into trichome evolution.</title>
        <authorList>
            <person name="Zhong Y."/>
            <person name="Wu W."/>
            <person name="Sun C."/>
            <person name="Zou P."/>
            <person name="Liu Y."/>
            <person name="Dai S."/>
            <person name="Zhou R."/>
        </authorList>
    </citation>
    <scope>NUCLEOTIDE SEQUENCE [LARGE SCALE GENOMIC DNA]</scope>
</reference>
<comment type="caution">
    <text evidence="1">The sequence shown here is derived from an EMBL/GenBank/DDBJ whole genome shotgun (WGS) entry which is preliminary data.</text>
</comment>
<dbReference type="EMBL" id="CM042888">
    <property type="protein sequence ID" value="KAI4325182.1"/>
    <property type="molecule type" value="Genomic_DNA"/>
</dbReference>
<sequence length="919" mass="101567">MAGETKSAAGRGGGGGFTLTPHKISICVLLQQYASPHQLDVHLRFPSVAHHNRLGMFLLSLTKSCDGIFEPKLPELVHKLKEMGGSSMDWLADHLISSVSAMTLVDDLFIFMSHIRGLLPVPDGGGSDYDQIVLEPSSNLGLFLRRCILTFNILSFEGVCHLVKNIDTYSKDAVSSPQAHDRCLDGSEIHLGEVPGYEKMELENIVLKNVLEEMEAKKKDGGNIPFHLHLPMPLYSLVEDTGILSHPNYKQVIEEDQARFSGNPQNSSVDDGSFLRSGWQVQGYMLKQAEAMEKSGSSFSLHSLDLLLRQLENLLPELHRVHFLRYLNNLYHNDYPSSLENLHKYFDYSAGLEGLDFISPLSGGNSYGRYEIALLSLGLLHFHFGHPKQAIEVFTEAVHASHLHKDDTCLAYTLAALCNLLSETGMSSTSGVLGSSQSSAAATGASLSVHQQLSVFLIGSLKKSESLKLKQLEASIHLVMARFYMAHVQRPMLSFGPKTSIELKTCPIKVYKELRASSLIISEFDAEGSLKAIDGPLSSIWINHPQSRHFRSAFQEEDETRNQSSDFGFFAQPSTLPGSVSRLAGSSYLIRATAWEMYGSSHLARVNSLIYTTCFADSSSSAEAALAYGKLIQHLAVFKGYKAAFDALKKIEDQFLSVSKSHMQILKLQLLHERALHRGQLKLAQKVCDELGVLASPVEGVDMDLKTEASFRRARTLLAAKQFHEAADVAHSLFCMCYKFNLLVQDASVLLLIAEIHKKSGNAVLGIPYALASLSYCQSFNLDLLKASATLTLAELWLSFGSTHAKRALILVQSALPMILGHGGLELRARVLITEVKCYLYDTSFSVLENSEIILDSLREATDELEVLEYHELASEAFYLTALVYNKLGQVEEREQAASSFEKHISALQNPLNECDTFV</sequence>
<dbReference type="Proteomes" id="UP001057402">
    <property type="component" value="Chromosome 9"/>
</dbReference>
<protein>
    <submittedName>
        <fullName evidence="1">Uncharacterized protein</fullName>
    </submittedName>
</protein>
<proteinExistence type="predicted"/>
<evidence type="ECO:0000313" key="1">
    <source>
        <dbReference type="EMBL" id="KAI4325182.1"/>
    </source>
</evidence>
<organism evidence="1 2">
    <name type="scientific">Melastoma candidum</name>
    <dbReference type="NCBI Taxonomy" id="119954"/>
    <lineage>
        <taxon>Eukaryota</taxon>
        <taxon>Viridiplantae</taxon>
        <taxon>Streptophyta</taxon>
        <taxon>Embryophyta</taxon>
        <taxon>Tracheophyta</taxon>
        <taxon>Spermatophyta</taxon>
        <taxon>Magnoliopsida</taxon>
        <taxon>eudicotyledons</taxon>
        <taxon>Gunneridae</taxon>
        <taxon>Pentapetalae</taxon>
        <taxon>rosids</taxon>
        <taxon>malvids</taxon>
        <taxon>Myrtales</taxon>
        <taxon>Melastomataceae</taxon>
        <taxon>Melastomatoideae</taxon>
        <taxon>Melastomateae</taxon>
        <taxon>Melastoma</taxon>
    </lineage>
</organism>
<evidence type="ECO:0000313" key="2">
    <source>
        <dbReference type="Proteomes" id="UP001057402"/>
    </source>
</evidence>
<name>A0ACB9MLP0_9MYRT</name>
<gene>
    <name evidence="1" type="ORF">MLD38_030600</name>
</gene>
<accession>A0ACB9MLP0</accession>
<keyword evidence="2" id="KW-1185">Reference proteome</keyword>